<evidence type="ECO:0000259" key="3">
    <source>
        <dbReference type="SMART" id="SM00563"/>
    </source>
</evidence>
<sequence>MALGRPPFAGPRRPSSVLLSGERAYGATVGLGRLALRALQVTSRWSGEEHLPERGPVLLASNHVAYPDFLFVGQAGLARGRHVRFLARHDVWDPPVVARAMTAMRHVPVDRRAPAAAYLGARALLREGEAVCAFPEAGVSHSYTVRALMPGVAALARELGLPVVPVAVWGTQRLWPLRREVGEVSPRPALTRGRTIDVRFGPPLPVAPDADLAATTTELGERLTGLLEELQRLPEHRPRPGEQARWYPRHLGGTAPTREQARALDEVPRSAVRPTWGPVRPIA</sequence>
<dbReference type="PANTHER" id="PTHR10434">
    <property type="entry name" value="1-ACYL-SN-GLYCEROL-3-PHOSPHATE ACYLTRANSFERASE"/>
    <property type="match status" value="1"/>
</dbReference>
<dbReference type="InterPro" id="IPR002123">
    <property type="entry name" value="Plipid/glycerol_acylTrfase"/>
</dbReference>
<feature type="domain" description="Phospholipid/glycerol acyltransferase" evidence="3">
    <location>
        <begin position="57"/>
        <end position="171"/>
    </location>
</feature>
<dbReference type="RefSeq" id="WP_302705584.1">
    <property type="nucleotide sequence ID" value="NZ_JAULSC010000001.1"/>
</dbReference>
<reference evidence="4" key="1">
    <citation type="submission" date="2023-06" db="EMBL/GenBank/DDBJ databases">
        <title>Genome sequence of Nocardioides sp. SOB44.</title>
        <authorList>
            <person name="Zhang G."/>
        </authorList>
    </citation>
    <scope>NUCLEOTIDE SEQUENCE</scope>
    <source>
        <strain evidence="4">SOB44</strain>
    </source>
</reference>
<proteinExistence type="predicted"/>
<dbReference type="GO" id="GO:0016746">
    <property type="term" value="F:acyltransferase activity"/>
    <property type="evidence" value="ECO:0007669"/>
    <property type="project" value="UniProtKB-KW"/>
</dbReference>
<dbReference type="Pfam" id="PF01553">
    <property type="entry name" value="Acyltransferase"/>
    <property type="match status" value="1"/>
</dbReference>
<keyword evidence="2 4" id="KW-0012">Acyltransferase</keyword>
<gene>
    <name evidence="4" type="ORF">QWJ41_02485</name>
</gene>
<evidence type="ECO:0000313" key="5">
    <source>
        <dbReference type="Proteomes" id="UP001168363"/>
    </source>
</evidence>
<evidence type="ECO:0000256" key="1">
    <source>
        <dbReference type="ARBA" id="ARBA00022679"/>
    </source>
</evidence>
<dbReference type="Proteomes" id="UP001168363">
    <property type="component" value="Unassembled WGS sequence"/>
</dbReference>
<name>A0ABT8TNN4_9ACTN</name>
<keyword evidence="1" id="KW-0808">Transferase</keyword>
<dbReference type="CDD" id="cd07989">
    <property type="entry name" value="LPLAT_AGPAT-like"/>
    <property type="match status" value="1"/>
</dbReference>
<protein>
    <submittedName>
        <fullName evidence="4">Lysophospholipid acyltransferase family protein</fullName>
    </submittedName>
</protein>
<accession>A0ABT8TNN4</accession>
<dbReference type="EMBL" id="JAULSC010000001">
    <property type="protein sequence ID" value="MDO3394578.1"/>
    <property type="molecule type" value="Genomic_DNA"/>
</dbReference>
<dbReference type="PANTHER" id="PTHR10434:SF55">
    <property type="entry name" value="POSSIBLE ACYLTRANSFERASE"/>
    <property type="match status" value="1"/>
</dbReference>
<comment type="caution">
    <text evidence="4">The sequence shown here is derived from an EMBL/GenBank/DDBJ whole genome shotgun (WGS) entry which is preliminary data.</text>
</comment>
<dbReference type="SMART" id="SM00563">
    <property type="entry name" value="PlsC"/>
    <property type="match status" value="1"/>
</dbReference>
<evidence type="ECO:0000256" key="2">
    <source>
        <dbReference type="ARBA" id="ARBA00023315"/>
    </source>
</evidence>
<keyword evidence="5" id="KW-1185">Reference proteome</keyword>
<organism evidence="4 5">
    <name type="scientific">Nocardioides cremeus</name>
    <dbReference type="NCBI Taxonomy" id="3058044"/>
    <lineage>
        <taxon>Bacteria</taxon>
        <taxon>Bacillati</taxon>
        <taxon>Actinomycetota</taxon>
        <taxon>Actinomycetes</taxon>
        <taxon>Propionibacteriales</taxon>
        <taxon>Nocardioidaceae</taxon>
        <taxon>Nocardioides</taxon>
    </lineage>
</organism>
<evidence type="ECO:0000313" key="4">
    <source>
        <dbReference type="EMBL" id="MDO3394578.1"/>
    </source>
</evidence>
<dbReference type="SUPFAM" id="SSF69593">
    <property type="entry name" value="Glycerol-3-phosphate (1)-acyltransferase"/>
    <property type="match status" value="1"/>
</dbReference>